<gene>
    <name evidence="2" type="ORF">FKW44_017572</name>
</gene>
<dbReference type="Proteomes" id="UP000595437">
    <property type="component" value="Chromosome 12"/>
</dbReference>
<feature type="compositionally biased region" description="Low complexity" evidence="1">
    <location>
        <begin position="34"/>
        <end position="52"/>
    </location>
</feature>
<reference evidence="3" key="1">
    <citation type="submission" date="2021-01" db="EMBL/GenBank/DDBJ databases">
        <title>Caligus Genome Assembly.</title>
        <authorList>
            <person name="Gallardo-Escarate C."/>
        </authorList>
    </citation>
    <scope>NUCLEOTIDE SEQUENCE [LARGE SCALE GENOMIC DNA]</scope>
</reference>
<dbReference type="EMBL" id="CP045901">
    <property type="protein sequence ID" value="QQP37340.1"/>
    <property type="molecule type" value="Genomic_DNA"/>
</dbReference>
<feature type="non-terminal residue" evidence="2">
    <location>
        <position position="52"/>
    </location>
</feature>
<evidence type="ECO:0000313" key="3">
    <source>
        <dbReference type="Proteomes" id="UP000595437"/>
    </source>
</evidence>
<evidence type="ECO:0000256" key="1">
    <source>
        <dbReference type="SAM" id="MobiDB-lite"/>
    </source>
</evidence>
<dbReference type="AlphaFoldDB" id="A0A7T8GT76"/>
<proteinExistence type="predicted"/>
<feature type="region of interest" description="Disordered" evidence="1">
    <location>
        <begin position="1"/>
        <end position="52"/>
    </location>
</feature>
<organism evidence="2 3">
    <name type="scientific">Caligus rogercresseyi</name>
    <name type="common">Sea louse</name>
    <dbReference type="NCBI Taxonomy" id="217165"/>
    <lineage>
        <taxon>Eukaryota</taxon>
        <taxon>Metazoa</taxon>
        <taxon>Ecdysozoa</taxon>
        <taxon>Arthropoda</taxon>
        <taxon>Crustacea</taxon>
        <taxon>Multicrustacea</taxon>
        <taxon>Hexanauplia</taxon>
        <taxon>Copepoda</taxon>
        <taxon>Siphonostomatoida</taxon>
        <taxon>Caligidae</taxon>
        <taxon>Caligus</taxon>
    </lineage>
</organism>
<name>A0A7T8GT76_CALRO</name>
<evidence type="ECO:0000313" key="2">
    <source>
        <dbReference type="EMBL" id="QQP37340.1"/>
    </source>
</evidence>
<keyword evidence="3" id="KW-1185">Reference proteome</keyword>
<sequence length="52" mass="5596">RDASHDDPLNGSVYMNENDPKYLSSPQYSHPALNSVTSSSPSMSHTPSTNSS</sequence>
<protein>
    <submittedName>
        <fullName evidence="2">Uncharacterized protein</fullName>
    </submittedName>
</protein>
<feature type="non-terminal residue" evidence="2">
    <location>
        <position position="1"/>
    </location>
</feature>
<accession>A0A7T8GT76</accession>